<protein>
    <submittedName>
        <fullName evidence="3">N12 class adenine-specific DNA methylase</fullName>
    </submittedName>
</protein>
<dbReference type="GO" id="GO:0008168">
    <property type="term" value="F:methyltransferase activity"/>
    <property type="evidence" value="ECO:0007669"/>
    <property type="project" value="UniProtKB-KW"/>
</dbReference>
<keyword evidence="3" id="KW-0489">Methyltransferase</keyword>
<evidence type="ECO:0000256" key="1">
    <source>
        <dbReference type="SAM" id="Coils"/>
    </source>
</evidence>
<keyword evidence="1" id="KW-0175">Coiled coil</keyword>
<dbReference type="GO" id="GO:0032259">
    <property type="term" value="P:methylation"/>
    <property type="evidence" value="ECO:0007669"/>
    <property type="project" value="UniProtKB-KW"/>
</dbReference>
<gene>
    <name evidence="3" type="ORF">ABID08_006256</name>
</gene>
<keyword evidence="4" id="KW-1185">Reference proteome</keyword>
<dbReference type="PANTHER" id="PTHR41313:SF1">
    <property type="entry name" value="DNA METHYLASE ADENINE-SPECIFIC DOMAIN-CONTAINING PROTEIN"/>
    <property type="match status" value="1"/>
</dbReference>
<evidence type="ECO:0000313" key="4">
    <source>
        <dbReference type="Proteomes" id="UP001549077"/>
    </source>
</evidence>
<dbReference type="SUPFAM" id="SSF52540">
    <property type="entry name" value="P-loop containing nucleoside triphosphate hydrolases"/>
    <property type="match status" value="1"/>
</dbReference>
<evidence type="ECO:0000313" key="3">
    <source>
        <dbReference type="EMBL" id="MET3758872.1"/>
    </source>
</evidence>
<organism evidence="3 4">
    <name type="scientific">Rhizobium binae</name>
    <dbReference type="NCBI Taxonomy" id="1138190"/>
    <lineage>
        <taxon>Bacteria</taxon>
        <taxon>Pseudomonadati</taxon>
        <taxon>Pseudomonadota</taxon>
        <taxon>Alphaproteobacteria</taxon>
        <taxon>Hyphomicrobiales</taxon>
        <taxon>Rhizobiaceae</taxon>
        <taxon>Rhizobium/Agrobacterium group</taxon>
        <taxon>Rhizobium</taxon>
    </lineage>
</organism>
<accession>A0ABV2MQY4</accession>
<evidence type="ECO:0000259" key="2">
    <source>
        <dbReference type="SMART" id="SM00487"/>
    </source>
</evidence>
<dbReference type="Proteomes" id="UP001549077">
    <property type="component" value="Unassembled WGS sequence"/>
</dbReference>
<name>A0ABV2MQY4_9HYPH</name>
<feature type="coiled-coil region" evidence="1">
    <location>
        <begin position="590"/>
        <end position="617"/>
    </location>
</feature>
<dbReference type="PANTHER" id="PTHR41313">
    <property type="entry name" value="ADENINE-SPECIFIC METHYLTRANSFERASE"/>
    <property type="match status" value="1"/>
</dbReference>
<sequence length="732" mass="81896">MIALLPENRYDGEPTQIDIDLEEELGEIVDLRYGNDKVREGSFFIDVRHGLMQMIDGAPLVVSVRKSRSGDGLSEKHVRIIKKLIPIRDAVREVLKAQECDQPWRELQVRLRIAWSSFVRDFGPINHTTASISEDDETGEVRETHRRSNLQPFLDDPDCRLVASIEDYDLETDTAKPGPIFSERVISPPAPPVITSAADALAVVLNERGRVDLDHIAELLHRDPDAVIGELGDAIFRDPAGGSWLTSDAYLSGSVRTKLMVAEAAAALDPAFERNVRALQDVQPADLRPSDITARLGAPWIPASDVVAFVKETMDADIRIHHMPELGSWTVEARQFGYSAGGTSEWGTSRRHAGELLADALNSRVPQIFDVYRDVGGERRVLNVVDTEAARDKLQKIKEAFQRWVWTDPDRTDRLARVYNDRFNNIAPRKFDGSHLKLPGASGAFQLHAHQKRGIWRIISAGSTYLAHTVGAGKTMTMAAAIMEQRRLGLIAKAMLVVPGHCLAQAAREFLALYPNARILLADETNFTKDKRARFLSRAATATWDAVIITHSAFRFIAVPSVFESQMIHDELELYEDLLTKVDSEDRVSRKRLERLKEGLQERLEALSTRKDDLLTISEIGVDQIIVDEAQEFRKLSFATNMSTLKGIDPNGSQRAWDLYVKSRYIETKNPGRALVLASGTPITNTLGEMFSIQRLLGHEALRERGLHEFDAWASTFGDTTTELEIQPSGKY</sequence>
<proteinExistence type="predicted"/>
<dbReference type="InterPro" id="IPR014001">
    <property type="entry name" value="Helicase_ATP-bd"/>
</dbReference>
<dbReference type="Gene3D" id="3.40.50.300">
    <property type="entry name" value="P-loop containing nucleotide triphosphate hydrolases"/>
    <property type="match status" value="1"/>
</dbReference>
<reference evidence="3 4" key="1">
    <citation type="submission" date="2024-06" db="EMBL/GenBank/DDBJ databases">
        <title>Genomic Encyclopedia of Type Strains, Phase IV (KMG-IV): sequencing the most valuable type-strain genomes for metagenomic binning, comparative biology and taxonomic classification.</title>
        <authorList>
            <person name="Goeker M."/>
        </authorList>
    </citation>
    <scope>NUCLEOTIDE SEQUENCE [LARGE SCALE GENOMIC DNA]</scope>
    <source>
        <strain evidence="3 4">DSM 29288</strain>
    </source>
</reference>
<comment type="caution">
    <text evidence="3">The sequence shown here is derived from an EMBL/GenBank/DDBJ whole genome shotgun (WGS) entry which is preliminary data.</text>
</comment>
<dbReference type="InterPro" id="IPR027417">
    <property type="entry name" value="P-loop_NTPase"/>
</dbReference>
<feature type="domain" description="Helicase ATP-binding" evidence="2">
    <location>
        <begin position="443"/>
        <end position="710"/>
    </location>
</feature>
<keyword evidence="3" id="KW-0808">Transferase</keyword>
<dbReference type="InterPro" id="IPR052933">
    <property type="entry name" value="DNA_Protect_Modify"/>
</dbReference>
<dbReference type="EMBL" id="JBEPMY010000038">
    <property type="protein sequence ID" value="MET3758872.1"/>
    <property type="molecule type" value="Genomic_DNA"/>
</dbReference>
<dbReference type="InterPro" id="IPR006935">
    <property type="entry name" value="Helicase/UvrB_N"/>
</dbReference>
<dbReference type="SMART" id="SM00487">
    <property type="entry name" value="DEXDc"/>
    <property type="match status" value="1"/>
</dbReference>
<dbReference type="Pfam" id="PF04851">
    <property type="entry name" value="ResIII"/>
    <property type="match status" value="1"/>
</dbReference>